<dbReference type="AlphaFoldDB" id="A0A368GDQ9"/>
<dbReference type="Proteomes" id="UP000252519">
    <property type="component" value="Unassembled WGS sequence"/>
</dbReference>
<sequence>LGRTTPCKLNISFTNFTSAWTKSFRFRRILNRRVEPSRLTDKQWCSCHNCVVFPSQPRENLCCQEVFRMASSPFKEVFERVKEIMENMGGLCITDHPSFRKVVLDEEVLSLLMENKRFEARNKSSTLEKIEEKRRYRYYAYRSFVLWAYGHLGLRNRLELLACVRSSIMRSFPSQDGYVGFRNSAPVEADDSYWYGSDF</sequence>
<reference evidence="2 3" key="1">
    <citation type="submission" date="2014-10" db="EMBL/GenBank/DDBJ databases">
        <title>Draft genome of the hookworm Ancylostoma caninum.</title>
        <authorList>
            <person name="Mitreva M."/>
        </authorList>
    </citation>
    <scope>NUCLEOTIDE SEQUENCE [LARGE SCALE GENOMIC DNA]</scope>
    <source>
        <strain evidence="2 3">Baltimore</strain>
    </source>
</reference>
<evidence type="ECO:0000313" key="3">
    <source>
        <dbReference type="Proteomes" id="UP000252519"/>
    </source>
</evidence>
<dbReference type="EMBL" id="JOJR01000238">
    <property type="protein sequence ID" value="RCN41399.1"/>
    <property type="molecule type" value="Genomic_DNA"/>
</dbReference>
<protein>
    <recommendedName>
        <fullName evidence="1">P2X purinoreceptor 7 intracellular domain-containing protein</fullName>
    </recommendedName>
</protein>
<dbReference type="PANTHER" id="PTHR36981:SF1">
    <property type="entry name" value="P2X PURINORECEPTOR 7 INTRACELLULAR DOMAIN-CONTAINING PROTEIN"/>
    <property type="match status" value="1"/>
</dbReference>
<proteinExistence type="predicted"/>
<dbReference type="OrthoDB" id="5789114at2759"/>
<organism evidence="2 3">
    <name type="scientific">Ancylostoma caninum</name>
    <name type="common">Dog hookworm</name>
    <dbReference type="NCBI Taxonomy" id="29170"/>
    <lineage>
        <taxon>Eukaryota</taxon>
        <taxon>Metazoa</taxon>
        <taxon>Ecdysozoa</taxon>
        <taxon>Nematoda</taxon>
        <taxon>Chromadorea</taxon>
        <taxon>Rhabditida</taxon>
        <taxon>Rhabditina</taxon>
        <taxon>Rhabditomorpha</taxon>
        <taxon>Strongyloidea</taxon>
        <taxon>Ancylostomatidae</taxon>
        <taxon>Ancylostomatinae</taxon>
        <taxon>Ancylostoma</taxon>
    </lineage>
</organism>
<keyword evidence="3" id="KW-1185">Reference proteome</keyword>
<dbReference type="Pfam" id="PF20478">
    <property type="entry name" value="P2RX7_C"/>
    <property type="match status" value="1"/>
</dbReference>
<dbReference type="PANTHER" id="PTHR36981">
    <property type="entry name" value="ZGC:195170"/>
    <property type="match status" value="1"/>
</dbReference>
<name>A0A368GDQ9_ANCCA</name>
<gene>
    <name evidence="2" type="ORF">ANCCAN_12666</name>
</gene>
<evidence type="ECO:0000259" key="1">
    <source>
        <dbReference type="Pfam" id="PF20478"/>
    </source>
</evidence>
<accession>A0A368GDQ9</accession>
<feature type="non-terminal residue" evidence="2">
    <location>
        <position position="1"/>
    </location>
</feature>
<comment type="caution">
    <text evidence="2">The sequence shown here is derived from an EMBL/GenBank/DDBJ whole genome shotgun (WGS) entry which is preliminary data.</text>
</comment>
<feature type="domain" description="P2X purinoreceptor 7 intracellular" evidence="1">
    <location>
        <begin position="89"/>
        <end position="182"/>
    </location>
</feature>
<dbReference type="InterPro" id="IPR046815">
    <property type="entry name" value="P2RX7_C"/>
</dbReference>
<evidence type="ECO:0000313" key="2">
    <source>
        <dbReference type="EMBL" id="RCN41399.1"/>
    </source>
</evidence>